<evidence type="ECO:0000259" key="6">
    <source>
        <dbReference type="Pfam" id="PF01782"/>
    </source>
</evidence>
<evidence type="ECO:0000256" key="1">
    <source>
        <dbReference type="ARBA" id="ARBA00022490"/>
    </source>
</evidence>
<accession>A0A7G1H3D5</accession>
<feature type="domain" description="Ribosome maturation factor RimM PRC barrel" evidence="7">
    <location>
        <begin position="105"/>
        <end position="166"/>
    </location>
</feature>
<comment type="subunit">
    <text evidence="5">Binds ribosomal protein uS19.</text>
</comment>
<proteinExistence type="inferred from homology"/>
<evidence type="ECO:0000256" key="4">
    <source>
        <dbReference type="ARBA" id="ARBA00023186"/>
    </source>
</evidence>
<dbReference type="InterPro" id="IPR036976">
    <property type="entry name" value="RimM_N_sf"/>
</dbReference>
<evidence type="ECO:0000256" key="3">
    <source>
        <dbReference type="ARBA" id="ARBA00022552"/>
    </source>
</evidence>
<dbReference type="InterPro" id="IPR011961">
    <property type="entry name" value="RimM"/>
</dbReference>
<dbReference type="InterPro" id="IPR056792">
    <property type="entry name" value="PRC_RimM"/>
</dbReference>
<dbReference type="Pfam" id="PF24986">
    <property type="entry name" value="PRC_RimM"/>
    <property type="match status" value="1"/>
</dbReference>
<organism evidence="8 9">
    <name type="scientific">Dissulfurispira thermophila</name>
    <dbReference type="NCBI Taxonomy" id="2715679"/>
    <lineage>
        <taxon>Bacteria</taxon>
        <taxon>Pseudomonadati</taxon>
        <taxon>Nitrospirota</taxon>
        <taxon>Thermodesulfovibrionia</taxon>
        <taxon>Thermodesulfovibrionales</taxon>
        <taxon>Dissulfurispiraceae</taxon>
        <taxon>Dissulfurispira</taxon>
    </lineage>
</organism>
<keyword evidence="1 5" id="KW-0963">Cytoplasm</keyword>
<dbReference type="InterPro" id="IPR009000">
    <property type="entry name" value="Transl_B-barrel_sf"/>
</dbReference>
<comment type="domain">
    <text evidence="5">The PRC barrel domain binds ribosomal protein uS19.</text>
</comment>
<evidence type="ECO:0000256" key="2">
    <source>
        <dbReference type="ARBA" id="ARBA00022517"/>
    </source>
</evidence>
<dbReference type="HAMAP" id="MF_00014">
    <property type="entry name" value="Ribosome_mat_RimM"/>
    <property type="match status" value="1"/>
</dbReference>
<dbReference type="GO" id="GO:0043022">
    <property type="term" value="F:ribosome binding"/>
    <property type="evidence" value="ECO:0007669"/>
    <property type="project" value="InterPro"/>
</dbReference>
<dbReference type="GO" id="GO:0005737">
    <property type="term" value="C:cytoplasm"/>
    <property type="evidence" value="ECO:0007669"/>
    <property type="project" value="UniProtKB-SubCell"/>
</dbReference>
<comment type="subcellular location">
    <subcellularLocation>
        <location evidence="5">Cytoplasm</location>
    </subcellularLocation>
</comment>
<keyword evidence="9" id="KW-1185">Reference proteome</keyword>
<dbReference type="GO" id="GO:0005840">
    <property type="term" value="C:ribosome"/>
    <property type="evidence" value="ECO:0007669"/>
    <property type="project" value="InterPro"/>
</dbReference>
<dbReference type="GO" id="GO:0042274">
    <property type="term" value="P:ribosomal small subunit biogenesis"/>
    <property type="evidence" value="ECO:0007669"/>
    <property type="project" value="UniProtKB-UniRule"/>
</dbReference>
<sequence length="172" mass="19864">MSKEGESIVVIGRVMREWGLKGEMIVQPLTFAPERFLKLKDVFVQIQDIIEHKKLKSVKPYRNNILISIEECNTPEDVRRYRGALIKIKESESPKLPEGVYYHYQIVGLSVYTVDGNYLGKITSIFATGSNDVYIVNNDDREYLIPAIKDVIREIDLEARKMIVKLMEVVEE</sequence>
<evidence type="ECO:0000256" key="5">
    <source>
        <dbReference type="HAMAP-Rule" id="MF_00014"/>
    </source>
</evidence>
<evidence type="ECO:0000313" key="9">
    <source>
        <dbReference type="Proteomes" id="UP000516360"/>
    </source>
</evidence>
<dbReference type="InterPro" id="IPR002676">
    <property type="entry name" value="RimM_N"/>
</dbReference>
<dbReference type="EMBL" id="AP022873">
    <property type="protein sequence ID" value="BCB96689.1"/>
    <property type="molecule type" value="Genomic_DNA"/>
</dbReference>
<dbReference type="SUPFAM" id="SSF50346">
    <property type="entry name" value="PRC-barrel domain"/>
    <property type="match status" value="1"/>
</dbReference>
<reference evidence="8 9" key="1">
    <citation type="submission" date="2020-03" db="EMBL/GenBank/DDBJ databases">
        <title>Complete genome sequences of two sulfur-disproportionating bacterial strains T55J and Mzg5.</title>
        <authorList>
            <person name="Umezawa K."/>
            <person name="Kojima H."/>
            <person name="Kato Y."/>
            <person name="Fukui M."/>
        </authorList>
    </citation>
    <scope>NUCLEOTIDE SEQUENCE [LARGE SCALE GENOMIC DNA]</scope>
    <source>
        <strain evidence="8 9">T55J</strain>
    </source>
</reference>
<protein>
    <recommendedName>
        <fullName evidence="5">Ribosome maturation factor RimM</fullName>
    </recommendedName>
</protein>
<dbReference type="InterPro" id="IPR011033">
    <property type="entry name" value="PRC_barrel-like_sf"/>
</dbReference>
<dbReference type="RefSeq" id="WP_203471872.1">
    <property type="nucleotide sequence ID" value="NZ_AP022873.1"/>
</dbReference>
<dbReference type="Gene3D" id="2.40.30.60">
    <property type="entry name" value="RimM"/>
    <property type="match status" value="1"/>
</dbReference>
<comment type="similarity">
    <text evidence="5">Belongs to the RimM family.</text>
</comment>
<gene>
    <name evidence="5 8" type="primary">rimM</name>
    <name evidence="8" type="ORF">JZK55_16110</name>
</gene>
<dbReference type="NCBIfam" id="TIGR02273">
    <property type="entry name" value="16S_RimM"/>
    <property type="match status" value="1"/>
</dbReference>
<dbReference type="AlphaFoldDB" id="A0A7G1H3D5"/>
<dbReference type="Proteomes" id="UP000516360">
    <property type="component" value="Chromosome"/>
</dbReference>
<feature type="domain" description="RimM N-terminal" evidence="6">
    <location>
        <begin position="10"/>
        <end position="91"/>
    </location>
</feature>
<evidence type="ECO:0000313" key="8">
    <source>
        <dbReference type="EMBL" id="BCB96689.1"/>
    </source>
</evidence>
<evidence type="ECO:0000259" key="7">
    <source>
        <dbReference type="Pfam" id="PF24986"/>
    </source>
</evidence>
<keyword evidence="3 5" id="KW-0698">rRNA processing</keyword>
<dbReference type="Gene3D" id="2.30.30.240">
    <property type="entry name" value="PRC-barrel domain"/>
    <property type="match status" value="1"/>
</dbReference>
<keyword evidence="2 5" id="KW-0690">Ribosome biogenesis</keyword>
<dbReference type="PANTHER" id="PTHR33692:SF1">
    <property type="entry name" value="RIBOSOME MATURATION FACTOR RIMM"/>
    <property type="match status" value="1"/>
</dbReference>
<dbReference type="Pfam" id="PF01782">
    <property type="entry name" value="RimM"/>
    <property type="match status" value="1"/>
</dbReference>
<dbReference type="GO" id="GO:0006364">
    <property type="term" value="P:rRNA processing"/>
    <property type="evidence" value="ECO:0007669"/>
    <property type="project" value="UniProtKB-UniRule"/>
</dbReference>
<comment type="function">
    <text evidence="5">An accessory protein needed during the final step in the assembly of 30S ribosomal subunit, possibly for assembly of the head region. Essential for efficient processing of 16S rRNA. May be needed both before and after RbfA during the maturation of 16S rRNA. It has affinity for free ribosomal 30S subunits but not for 70S ribosomes.</text>
</comment>
<dbReference type="PANTHER" id="PTHR33692">
    <property type="entry name" value="RIBOSOME MATURATION FACTOR RIMM"/>
    <property type="match status" value="1"/>
</dbReference>
<name>A0A7G1H3D5_9BACT</name>
<dbReference type="SUPFAM" id="SSF50447">
    <property type="entry name" value="Translation proteins"/>
    <property type="match status" value="1"/>
</dbReference>
<dbReference type="KEGG" id="dtp:JZK55_16110"/>
<keyword evidence="4 5" id="KW-0143">Chaperone</keyword>